<accession>A0A250J1W9</accession>
<name>A0A250J1W9_9BACT</name>
<sequence>MLSTLGASRRQEASVSTRQHDDNSTSGQPSGRRAPSPVRPPAGGLRVIKGGGQRRQDEPLTSRDAVARVLMEAGVDLLLRRISPARAAEIEHKVDRVLDLFDRVDAAPLLMPVLQRHLDDLEALMRETRQVRSPVRRGG</sequence>
<dbReference type="Proteomes" id="UP000217257">
    <property type="component" value="Chromosome"/>
</dbReference>
<dbReference type="KEGG" id="cfus:CYFUS_003410"/>
<evidence type="ECO:0000313" key="2">
    <source>
        <dbReference type="EMBL" id="ATB37984.1"/>
    </source>
</evidence>
<dbReference type="EMBL" id="CP022098">
    <property type="protein sequence ID" value="ATB37984.1"/>
    <property type="molecule type" value="Genomic_DNA"/>
</dbReference>
<gene>
    <name evidence="2" type="ORF">CYFUS_003410</name>
</gene>
<organism evidence="2 3">
    <name type="scientific">Cystobacter fuscus</name>
    <dbReference type="NCBI Taxonomy" id="43"/>
    <lineage>
        <taxon>Bacteria</taxon>
        <taxon>Pseudomonadati</taxon>
        <taxon>Myxococcota</taxon>
        <taxon>Myxococcia</taxon>
        <taxon>Myxococcales</taxon>
        <taxon>Cystobacterineae</taxon>
        <taxon>Archangiaceae</taxon>
        <taxon>Cystobacter</taxon>
    </lineage>
</organism>
<protein>
    <submittedName>
        <fullName evidence="2">Uncharacterized protein</fullName>
    </submittedName>
</protein>
<proteinExistence type="predicted"/>
<feature type="region of interest" description="Disordered" evidence="1">
    <location>
        <begin position="1"/>
        <end position="61"/>
    </location>
</feature>
<evidence type="ECO:0000256" key="1">
    <source>
        <dbReference type="SAM" id="MobiDB-lite"/>
    </source>
</evidence>
<dbReference type="AlphaFoldDB" id="A0A250J1W9"/>
<evidence type="ECO:0000313" key="3">
    <source>
        <dbReference type="Proteomes" id="UP000217257"/>
    </source>
</evidence>
<reference evidence="2 3" key="1">
    <citation type="submission" date="2017-06" db="EMBL/GenBank/DDBJ databases">
        <title>Sequencing and comparative analysis of myxobacterial genomes.</title>
        <authorList>
            <person name="Rupp O."/>
            <person name="Goesmann A."/>
            <person name="Sogaard-Andersen L."/>
        </authorList>
    </citation>
    <scope>NUCLEOTIDE SEQUENCE [LARGE SCALE GENOMIC DNA]</scope>
    <source>
        <strain evidence="2 3">DSM 52655</strain>
    </source>
</reference>